<dbReference type="STRING" id="680026.AB733_16985"/>
<evidence type="ECO:0000313" key="3">
    <source>
        <dbReference type="EMBL" id="PSW22374.1"/>
    </source>
</evidence>
<evidence type="ECO:0008006" key="5">
    <source>
        <dbReference type="Google" id="ProtNLM"/>
    </source>
</evidence>
<name>A0A0J8V8U5_9GAMM</name>
<feature type="region of interest" description="Disordered" evidence="2">
    <location>
        <begin position="1"/>
        <end position="54"/>
    </location>
</feature>
<dbReference type="OrthoDB" id="5828006at2"/>
<protein>
    <recommendedName>
        <fullName evidence="5">Flagellin</fullName>
    </recommendedName>
</protein>
<reference evidence="3 4" key="1">
    <citation type="submission" date="2018-01" db="EMBL/GenBank/DDBJ databases">
        <title>Whole genome sequencing of Histamine producing bacteria.</title>
        <authorList>
            <person name="Butler K."/>
        </authorList>
    </citation>
    <scope>NUCLEOTIDE SEQUENCE [LARGE SCALE GENOMIC DNA]</scope>
    <source>
        <strain evidence="3 4">DSM 24669</strain>
    </source>
</reference>
<proteinExistence type="predicted"/>
<keyword evidence="1" id="KW-0175">Coiled coil</keyword>
<organism evidence="3 4">
    <name type="scientific">Photobacterium swingsii</name>
    <dbReference type="NCBI Taxonomy" id="680026"/>
    <lineage>
        <taxon>Bacteria</taxon>
        <taxon>Pseudomonadati</taxon>
        <taxon>Pseudomonadota</taxon>
        <taxon>Gammaproteobacteria</taxon>
        <taxon>Vibrionales</taxon>
        <taxon>Vibrionaceae</taxon>
        <taxon>Photobacterium</taxon>
    </lineage>
</organism>
<accession>A0A0J8V8U5</accession>
<evidence type="ECO:0000256" key="2">
    <source>
        <dbReference type="SAM" id="MobiDB-lite"/>
    </source>
</evidence>
<gene>
    <name evidence="3" type="ORF">C9I94_20715</name>
</gene>
<dbReference type="AlphaFoldDB" id="A0A0J8V8U5"/>
<sequence length="361" mass="39987">MVNQISSSPNTLRSGDSTQPERIAQQQPVAAVSRVSEKKSRQEQQQSNLTGKPRSLLTQTTLAHNQAAQAQTAQKALRDASELLNQLRQVARRSLSSQEGKRDQLQQSLHQLKGKLAKLTREAKYQGEPVLHHDLTPRLEGVQQTEQFGIKGLRLNTLRNQDEIVRFQFESGSPSSVRALIESDENSHEIANKLDRALAPRGIQVGVDKFGDMAFTVDKAEWVNIRKGVWVSGGGQILPSGNPIKARLESHDKQATEPEALEFSKPQQSRKALADIERMLQKVQQALSQIDKVQQQVGADLERIVRTNSLKSGIINQQGEIDASWMDAPQDVSLQLIENAVPTLLAQANATRHNVVALLEP</sequence>
<evidence type="ECO:0000256" key="1">
    <source>
        <dbReference type="SAM" id="Coils"/>
    </source>
</evidence>
<dbReference type="EMBL" id="PYLZ01000014">
    <property type="protein sequence ID" value="PSW22374.1"/>
    <property type="molecule type" value="Genomic_DNA"/>
</dbReference>
<dbReference type="Gene3D" id="1.20.1330.10">
    <property type="entry name" value="f41 fragment of flagellin, N-terminal domain"/>
    <property type="match status" value="1"/>
</dbReference>
<evidence type="ECO:0000313" key="4">
    <source>
        <dbReference type="Proteomes" id="UP000240481"/>
    </source>
</evidence>
<dbReference type="RefSeq" id="WP_048899848.1">
    <property type="nucleotide sequence ID" value="NZ_AP024852.1"/>
</dbReference>
<feature type="coiled-coil region" evidence="1">
    <location>
        <begin position="70"/>
        <end position="122"/>
    </location>
</feature>
<dbReference type="Proteomes" id="UP000240481">
    <property type="component" value="Unassembled WGS sequence"/>
</dbReference>
<dbReference type="SUPFAM" id="SSF64518">
    <property type="entry name" value="Phase 1 flagellin"/>
    <property type="match status" value="1"/>
</dbReference>
<keyword evidence="4" id="KW-1185">Reference proteome</keyword>
<feature type="compositionally biased region" description="Polar residues" evidence="2">
    <location>
        <begin position="1"/>
        <end position="28"/>
    </location>
</feature>
<comment type="caution">
    <text evidence="3">The sequence shown here is derived from an EMBL/GenBank/DDBJ whole genome shotgun (WGS) entry which is preliminary data.</text>
</comment>